<accession>A0ABD3XLD7</accession>
<comment type="caution">
    <text evidence="2">The sequence shown here is derived from an EMBL/GenBank/DDBJ whole genome shotgun (WGS) entry which is preliminary data.</text>
</comment>
<dbReference type="AlphaFoldDB" id="A0ABD3XLD7"/>
<proteinExistence type="predicted"/>
<feature type="compositionally biased region" description="Basic and acidic residues" evidence="1">
    <location>
        <begin position="1"/>
        <end position="20"/>
    </location>
</feature>
<evidence type="ECO:0000313" key="2">
    <source>
        <dbReference type="EMBL" id="KAL3887029.1"/>
    </source>
</evidence>
<dbReference type="EMBL" id="JBJQND010000002">
    <property type="protein sequence ID" value="KAL3887029.1"/>
    <property type="molecule type" value="Genomic_DNA"/>
</dbReference>
<gene>
    <name evidence="2" type="ORF">ACJMK2_026985</name>
</gene>
<name>A0ABD3XLD7_SINWO</name>
<dbReference type="Proteomes" id="UP001634394">
    <property type="component" value="Unassembled WGS sequence"/>
</dbReference>
<evidence type="ECO:0000256" key="1">
    <source>
        <dbReference type="SAM" id="MobiDB-lite"/>
    </source>
</evidence>
<reference evidence="2 3" key="1">
    <citation type="submission" date="2024-11" db="EMBL/GenBank/DDBJ databases">
        <title>Chromosome-level genome assembly of the freshwater bivalve Anodonta woodiana.</title>
        <authorList>
            <person name="Chen X."/>
        </authorList>
    </citation>
    <scope>NUCLEOTIDE SEQUENCE [LARGE SCALE GENOMIC DNA]</scope>
    <source>
        <strain evidence="2">MN2024</strain>
        <tissue evidence="2">Gills</tissue>
    </source>
</reference>
<keyword evidence="3" id="KW-1185">Reference proteome</keyword>
<feature type="region of interest" description="Disordered" evidence="1">
    <location>
        <begin position="1"/>
        <end position="27"/>
    </location>
</feature>
<evidence type="ECO:0000313" key="3">
    <source>
        <dbReference type="Proteomes" id="UP001634394"/>
    </source>
</evidence>
<organism evidence="2 3">
    <name type="scientific">Sinanodonta woodiana</name>
    <name type="common">Chinese pond mussel</name>
    <name type="synonym">Anodonta woodiana</name>
    <dbReference type="NCBI Taxonomy" id="1069815"/>
    <lineage>
        <taxon>Eukaryota</taxon>
        <taxon>Metazoa</taxon>
        <taxon>Spiralia</taxon>
        <taxon>Lophotrochozoa</taxon>
        <taxon>Mollusca</taxon>
        <taxon>Bivalvia</taxon>
        <taxon>Autobranchia</taxon>
        <taxon>Heteroconchia</taxon>
        <taxon>Palaeoheterodonta</taxon>
        <taxon>Unionida</taxon>
        <taxon>Unionoidea</taxon>
        <taxon>Unionidae</taxon>
        <taxon>Unioninae</taxon>
        <taxon>Sinanodonta</taxon>
    </lineage>
</organism>
<sequence length="147" mass="16946">MRNQAETRTENDRSTKRCLQDEGSAQNQSQEYLFAYKEGTPSKERLRGKDGDFLNTKNNLDKWNIYLGSLRRGTSVTSLPTYQLEDLNINIGPIIKKWPCRHSQISRMVKPLAQITSFSNLAVYDTDLAEISSDMLQEIWSKRRGMP</sequence>
<protein>
    <submittedName>
        <fullName evidence="2">Uncharacterized protein</fullName>
    </submittedName>
</protein>